<dbReference type="SUPFAM" id="SSF51905">
    <property type="entry name" value="FAD/NAD(P)-binding domain"/>
    <property type="match status" value="1"/>
</dbReference>
<dbReference type="InterPro" id="IPR036188">
    <property type="entry name" value="FAD/NAD-bd_sf"/>
</dbReference>
<accession>A0A8J3QTD4</accession>
<dbReference type="Proteomes" id="UP000642748">
    <property type="component" value="Unassembled WGS sequence"/>
</dbReference>
<protein>
    <submittedName>
        <fullName evidence="1">Uncharacterized protein</fullName>
    </submittedName>
</protein>
<dbReference type="EMBL" id="BONZ01000039">
    <property type="protein sequence ID" value="GIH16126.1"/>
    <property type="molecule type" value="Genomic_DNA"/>
</dbReference>
<comment type="caution">
    <text evidence="1">The sequence shown here is derived from an EMBL/GenBank/DDBJ whole genome shotgun (WGS) entry which is preliminary data.</text>
</comment>
<evidence type="ECO:0000313" key="1">
    <source>
        <dbReference type="EMBL" id="GIH16126.1"/>
    </source>
</evidence>
<name>A0A8J3QTD4_9ACTN</name>
<proteinExistence type="predicted"/>
<organism evidence="1 2">
    <name type="scientific">Rugosimonospora africana</name>
    <dbReference type="NCBI Taxonomy" id="556532"/>
    <lineage>
        <taxon>Bacteria</taxon>
        <taxon>Bacillati</taxon>
        <taxon>Actinomycetota</taxon>
        <taxon>Actinomycetes</taxon>
        <taxon>Micromonosporales</taxon>
        <taxon>Micromonosporaceae</taxon>
        <taxon>Rugosimonospora</taxon>
    </lineage>
</organism>
<evidence type="ECO:0000313" key="2">
    <source>
        <dbReference type="Proteomes" id="UP000642748"/>
    </source>
</evidence>
<sequence>METTMADISPLMFAPSAPIESLLTAVALKPTASEGMRAMMERQSEFASPLQAQLTGIALDPYGREFADQALDDYWSDEPRKQDLLRTSSADREVVIGSGFHSAVYAATRVLSGYPKPLVLEREERVGGAFAMTARPTFYLNSRNRGGSGGLAGDQGASLNYLPGAPIQAANVSMTEYQANTDMAIVIRLTLAQFADVVTRANVLSVDGDDTGVQFDVDGCGLPRAGRVVDARGLGDPGDQECANGTSILSFRQFMRRMADRWPLRGVRRAAVIGGGDSAKCAVESLLGIAPQPFMAAAALDRVERIDWYTDALPTTCDGWQEQIRGRYQAIGRYLRPDRFGVRRLNVVARRAQPVALPGMALIDGRTYDLVILCTGNRETDIDGLDLGSFDEYETADGSVVARRHFDLPAFRIGPHTRLPFTQRERADGIADITANAVSMFRTATKTAALAATLRPVTRT</sequence>
<reference evidence="1" key="1">
    <citation type="submission" date="2021-01" db="EMBL/GenBank/DDBJ databases">
        <title>Whole genome shotgun sequence of Rugosimonospora africana NBRC 104875.</title>
        <authorList>
            <person name="Komaki H."/>
            <person name="Tamura T."/>
        </authorList>
    </citation>
    <scope>NUCLEOTIDE SEQUENCE</scope>
    <source>
        <strain evidence="1">NBRC 104875</strain>
    </source>
</reference>
<gene>
    <name evidence="1" type="ORF">Raf01_42980</name>
</gene>
<keyword evidence="2" id="KW-1185">Reference proteome</keyword>
<dbReference type="AlphaFoldDB" id="A0A8J3QTD4"/>